<dbReference type="PANTHER" id="PTHR45663">
    <property type="entry name" value="GEO12009P1"/>
    <property type="match status" value="1"/>
</dbReference>
<accession>A0A1R3GWP9</accession>
<proteinExistence type="predicted"/>
<gene>
    <name evidence="2" type="ORF">COLO4_33073</name>
</gene>
<evidence type="ECO:0000259" key="1">
    <source>
        <dbReference type="Pfam" id="PF00085"/>
    </source>
</evidence>
<dbReference type="InterPro" id="IPR013766">
    <property type="entry name" value="Thioredoxin_domain"/>
</dbReference>
<dbReference type="OrthoDB" id="19690at2759"/>
<name>A0A1R3GWP9_9ROSI</name>
<dbReference type="CDD" id="cd02947">
    <property type="entry name" value="TRX_family"/>
    <property type="match status" value="1"/>
</dbReference>
<dbReference type="Gene3D" id="3.40.30.10">
    <property type="entry name" value="Glutaredoxin"/>
    <property type="match status" value="1"/>
</dbReference>
<evidence type="ECO:0000313" key="2">
    <source>
        <dbReference type="EMBL" id="OMO62430.1"/>
    </source>
</evidence>
<dbReference type="STRING" id="93759.A0A1R3GWP9"/>
<dbReference type="Pfam" id="PF00085">
    <property type="entry name" value="Thioredoxin"/>
    <property type="match status" value="1"/>
</dbReference>
<dbReference type="InterPro" id="IPR036249">
    <property type="entry name" value="Thioredoxin-like_sf"/>
</dbReference>
<protein>
    <submittedName>
        <fullName evidence="2">Thioredoxin</fullName>
    </submittedName>
</protein>
<evidence type="ECO:0000313" key="3">
    <source>
        <dbReference type="Proteomes" id="UP000187203"/>
    </source>
</evidence>
<dbReference type="SUPFAM" id="SSF52833">
    <property type="entry name" value="Thioredoxin-like"/>
    <property type="match status" value="1"/>
</dbReference>
<dbReference type="EMBL" id="AWUE01021395">
    <property type="protein sequence ID" value="OMO62430.1"/>
    <property type="molecule type" value="Genomic_DNA"/>
</dbReference>
<reference evidence="3" key="1">
    <citation type="submission" date="2013-09" db="EMBL/GenBank/DDBJ databases">
        <title>Corchorus olitorius genome sequencing.</title>
        <authorList>
            <person name="Alam M."/>
            <person name="Haque M.S."/>
            <person name="Islam M.S."/>
            <person name="Emdad E.M."/>
            <person name="Islam M.M."/>
            <person name="Ahmed B."/>
            <person name="Halim A."/>
            <person name="Hossen Q.M.M."/>
            <person name="Hossain M.Z."/>
            <person name="Ahmed R."/>
            <person name="Khan M.M."/>
            <person name="Islam R."/>
            <person name="Rashid M.M."/>
            <person name="Khan S.A."/>
            <person name="Rahman M.S."/>
            <person name="Alam M."/>
            <person name="Yahiya A.S."/>
            <person name="Khan M.S."/>
            <person name="Azam M.S."/>
            <person name="Haque T."/>
            <person name="Lashkar M.Z.H."/>
            <person name="Akhand A.I."/>
            <person name="Morshed G."/>
            <person name="Roy S."/>
            <person name="Uddin K.S."/>
            <person name="Rabeya T."/>
            <person name="Hossain A.S."/>
            <person name="Chowdhury A."/>
            <person name="Snigdha A.R."/>
            <person name="Mortoza M.S."/>
            <person name="Matin S.A."/>
            <person name="Hoque S.M.E."/>
            <person name="Islam M.K."/>
            <person name="Roy D.K."/>
            <person name="Haider R."/>
            <person name="Moosa M.M."/>
            <person name="Elias S.M."/>
            <person name="Hasan A.M."/>
            <person name="Jahan S."/>
            <person name="Shafiuddin M."/>
            <person name="Mahmood N."/>
            <person name="Shommy N.S."/>
        </authorList>
    </citation>
    <scope>NUCLEOTIDE SEQUENCE [LARGE SCALE GENOMIC DNA]</scope>
    <source>
        <strain evidence="3">cv. O-4</strain>
    </source>
</reference>
<dbReference type="PANTHER" id="PTHR45663:SF22">
    <property type="entry name" value="THIOREDOXIN X, CHLOROPLASTIC"/>
    <property type="match status" value="1"/>
</dbReference>
<sequence length="145" mass="15780">MDTLLSSSSSLVVRSSLPPVRAVTSPSKLYSATFSFAPSIHVLRRNHLSLPRSLASSTVPKFSIRCGAIKEIKESEFQSTVLESNRPVLVEFVATWCGPCRLISSAMESIAQDGQEVPESRREGAITKPKLKEYVDALLDSISVA</sequence>
<dbReference type="AlphaFoldDB" id="A0A1R3GWP9"/>
<dbReference type="Proteomes" id="UP000187203">
    <property type="component" value="Unassembled WGS sequence"/>
</dbReference>
<keyword evidence="3" id="KW-1185">Reference proteome</keyword>
<comment type="caution">
    <text evidence="2">The sequence shown here is derived from an EMBL/GenBank/DDBJ whole genome shotgun (WGS) entry which is preliminary data.</text>
</comment>
<dbReference type="GO" id="GO:0005737">
    <property type="term" value="C:cytoplasm"/>
    <property type="evidence" value="ECO:0007669"/>
    <property type="project" value="TreeGrafter"/>
</dbReference>
<organism evidence="2 3">
    <name type="scientific">Corchorus olitorius</name>
    <dbReference type="NCBI Taxonomy" id="93759"/>
    <lineage>
        <taxon>Eukaryota</taxon>
        <taxon>Viridiplantae</taxon>
        <taxon>Streptophyta</taxon>
        <taxon>Embryophyta</taxon>
        <taxon>Tracheophyta</taxon>
        <taxon>Spermatophyta</taxon>
        <taxon>Magnoliopsida</taxon>
        <taxon>eudicotyledons</taxon>
        <taxon>Gunneridae</taxon>
        <taxon>Pentapetalae</taxon>
        <taxon>rosids</taxon>
        <taxon>malvids</taxon>
        <taxon>Malvales</taxon>
        <taxon>Malvaceae</taxon>
        <taxon>Grewioideae</taxon>
        <taxon>Apeibeae</taxon>
        <taxon>Corchorus</taxon>
    </lineage>
</organism>
<dbReference type="GO" id="GO:0015035">
    <property type="term" value="F:protein-disulfide reductase activity"/>
    <property type="evidence" value="ECO:0007669"/>
    <property type="project" value="TreeGrafter"/>
</dbReference>
<feature type="domain" description="Thioredoxin" evidence="1">
    <location>
        <begin position="70"/>
        <end position="115"/>
    </location>
</feature>